<dbReference type="Pfam" id="PF04138">
    <property type="entry name" value="GtrA_DPMS_TM"/>
    <property type="match status" value="1"/>
</dbReference>
<feature type="region of interest" description="Disordered" evidence="6">
    <location>
        <begin position="116"/>
        <end position="228"/>
    </location>
</feature>
<feature type="transmembrane region" description="Helical" evidence="7">
    <location>
        <begin position="351"/>
        <end position="371"/>
    </location>
</feature>
<feature type="transmembrane region" description="Helical" evidence="7">
    <location>
        <begin position="259"/>
        <end position="283"/>
    </location>
</feature>
<organism evidence="9 10">
    <name type="scientific">Microlunatus kandeliicorticis</name>
    <dbReference type="NCBI Taxonomy" id="1759536"/>
    <lineage>
        <taxon>Bacteria</taxon>
        <taxon>Bacillati</taxon>
        <taxon>Actinomycetota</taxon>
        <taxon>Actinomycetes</taxon>
        <taxon>Propionibacteriales</taxon>
        <taxon>Propionibacteriaceae</taxon>
        <taxon>Microlunatus</taxon>
    </lineage>
</organism>
<evidence type="ECO:0000256" key="5">
    <source>
        <dbReference type="ARBA" id="ARBA00023136"/>
    </source>
</evidence>
<comment type="similarity">
    <text evidence="2">Belongs to the GtrA family.</text>
</comment>
<dbReference type="AlphaFoldDB" id="A0A7W3IQF3"/>
<dbReference type="PANTHER" id="PTHR38459:SF6">
    <property type="entry name" value="ARABINOGALACTAN BIOSYNTHESIS RECRUITING PROTEIN RV3789"/>
    <property type="match status" value="1"/>
</dbReference>
<evidence type="ECO:0000256" key="3">
    <source>
        <dbReference type="ARBA" id="ARBA00022692"/>
    </source>
</evidence>
<evidence type="ECO:0000256" key="4">
    <source>
        <dbReference type="ARBA" id="ARBA00022989"/>
    </source>
</evidence>
<comment type="subcellular location">
    <subcellularLocation>
        <location evidence="1">Membrane</location>
        <topology evidence="1">Multi-pass membrane protein</topology>
    </subcellularLocation>
</comment>
<dbReference type="PANTHER" id="PTHR38459">
    <property type="entry name" value="PROPHAGE BACTOPRENOL-LINKED GLUCOSE TRANSLOCASE HOMOLOG"/>
    <property type="match status" value="1"/>
</dbReference>
<accession>A0A7W3IQF3</accession>
<evidence type="ECO:0000259" key="8">
    <source>
        <dbReference type="Pfam" id="PF04138"/>
    </source>
</evidence>
<proteinExistence type="inferred from homology"/>
<reference evidence="9 10" key="1">
    <citation type="submission" date="2020-07" db="EMBL/GenBank/DDBJ databases">
        <title>Sequencing the genomes of 1000 actinobacteria strains.</title>
        <authorList>
            <person name="Klenk H.-P."/>
        </authorList>
    </citation>
    <scope>NUCLEOTIDE SEQUENCE [LARGE SCALE GENOMIC DNA]</scope>
    <source>
        <strain evidence="9 10">DSM 100723</strain>
    </source>
</reference>
<comment type="caution">
    <text evidence="9">The sequence shown here is derived from an EMBL/GenBank/DDBJ whole genome shotgun (WGS) entry which is preliminary data.</text>
</comment>
<feature type="compositionally biased region" description="Basic and acidic residues" evidence="6">
    <location>
        <begin position="181"/>
        <end position="192"/>
    </location>
</feature>
<protein>
    <submittedName>
        <fullName evidence="9">Putative flippase GtrA</fullName>
    </submittedName>
</protein>
<dbReference type="InterPro" id="IPR051401">
    <property type="entry name" value="GtrA_CellWall_Glycosyl"/>
</dbReference>
<gene>
    <name evidence="9" type="ORF">FHX74_000940</name>
</gene>
<evidence type="ECO:0000256" key="7">
    <source>
        <dbReference type="SAM" id="Phobius"/>
    </source>
</evidence>
<evidence type="ECO:0000256" key="1">
    <source>
        <dbReference type="ARBA" id="ARBA00004141"/>
    </source>
</evidence>
<dbReference type="Proteomes" id="UP000523079">
    <property type="component" value="Unassembled WGS sequence"/>
</dbReference>
<keyword evidence="3 7" id="KW-0812">Transmembrane</keyword>
<dbReference type="GO" id="GO:0000271">
    <property type="term" value="P:polysaccharide biosynthetic process"/>
    <property type="evidence" value="ECO:0007669"/>
    <property type="project" value="InterPro"/>
</dbReference>
<dbReference type="RefSeq" id="WP_328823619.1">
    <property type="nucleotide sequence ID" value="NZ_JACGWT010000001.1"/>
</dbReference>
<dbReference type="GO" id="GO:0005886">
    <property type="term" value="C:plasma membrane"/>
    <property type="evidence" value="ECO:0007669"/>
    <property type="project" value="TreeGrafter"/>
</dbReference>
<sequence length="380" mass="40756">MGKLTVARAVSAVVGYPVFHNHLVVDLLTTVFPFGTEPFVRLRDRMWLDVFAAAAAAGRSLVFTFAPEETVPIGFGDRVERAVGAAGTVRWVELRVARAEQVRRLASPGRREFHKLTDPALLGPAGADDRDPLPPSWWSTPGRWPRPRRRRPSSVRSVCGPSRLCRATRPLRSRSVGTSRTADHRGDAHEAADPAVTSPRAGLGGGRAAGPTTSLGAVPDRTDPAPNAAAAVPAPVALPLEPPAEEPAPLGLRSQLTRFVITGGLSAVVDFGVLSLLMAFGLGHTPAKAISFVCGTTTAYLINRRWTFRAEPSRRRFAAVVVLYAVTFALQVGLFALLYPFLLGRGLSEAAVRVVAFVIAQGVATTVNFIVQRAVIFRLR</sequence>
<evidence type="ECO:0000313" key="10">
    <source>
        <dbReference type="Proteomes" id="UP000523079"/>
    </source>
</evidence>
<feature type="compositionally biased region" description="Low complexity" evidence="6">
    <location>
        <begin position="154"/>
        <end position="163"/>
    </location>
</feature>
<dbReference type="InterPro" id="IPR007267">
    <property type="entry name" value="GtrA_DPMS_TM"/>
</dbReference>
<evidence type="ECO:0000256" key="2">
    <source>
        <dbReference type="ARBA" id="ARBA00009399"/>
    </source>
</evidence>
<evidence type="ECO:0000313" key="9">
    <source>
        <dbReference type="EMBL" id="MBA8793346.1"/>
    </source>
</evidence>
<name>A0A7W3IQF3_9ACTN</name>
<evidence type="ECO:0000256" key="6">
    <source>
        <dbReference type="SAM" id="MobiDB-lite"/>
    </source>
</evidence>
<keyword evidence="10" id="KW-1185">Reference proteome</keyword>
<keyword evidence="4 7" id="KW-1133">Transmembrane helix</keyword>
<feature type="domain" description="GtrA/DPMS transmembrane" evidence="8">
    <location>
        <begin position="258"/>
        <end position="377"/>
    </location>
</feature>
<keyword evidence="5 7" id="KW-0472">Membrane</keyword>
<feature type="transmembrane region" description="Helical" evidence="7">
    <location>
        <begin position="318"/>
        <end position="339"/>
    </location>
</feature>
<dbReference type="EMBL" id="JACGWT010000001">
    <property type="protein sequence ID" value="MBA8793346.1"/>
    <property type="molecule type" value="Genomic_DNA"/>
</dbReference>